<proteinExistence type="predicted"/>
<accession>A0A0K2TN31</accession>
<name>A0A0K2TN31_LEPSM</name>
<dbReference type="EMBL" id="HACA01009864">
    <property type="protein sequence ID" value="CDW27225.1"/>
    <property type="molecule type" value="Transcribed_RNA"/>
</dbReference>
<evidence type="ECO:0000313" key="1">
    <source>
        <dbReference type="EMBL" id="CDW27225.1"/>
    </source>
</evidence>
<dbReference type="AlphaFoldDB" id="A0A0K2TN31"/>
<sequence>MTYIRVSKLVQCTQFYTCIQYYKI</sequence>
<organism evidence="1">
    <name type="scientific">Lepeophtheirus salmonis</name>
    <name type="common">Salmon louse</name>
    <name type="synonym">Caligus salmonis</name>
    <dbReference type="NCBI Taxonomy" id="72036"/>
    <lineage>
        <taxon>Eukaryota</taxon>
        <taxon>Metazoa</taxon>
        <taxon>Ecdysozoa</taxon>
        <taxon>Arthropoda</taxon>
        <taxon>Crustacea</taxon>
        <taxon>Multicrustacea</taxon>
        <taxon>Hexanauplia</taxon>
        <taxon>Copepoda</taxon>
        <taxon>Siphonostomatoida</taxon>
        <taxon>Caligidae</taxon>
        <taxon>Lepeophtheirus</taxon>
    </lineage>
</organism>
<protein>
    <submittedName>
        <fullName evidence="1">Uncharacterized protein</fullName>
    </submittedName>
</protein>
<reference evidence="1" key="1">
    <citation type="submission" date="2014-05" db="EMBL/GenBank/DDBJ databases">
        <authorList>
            <person name="Chronopoulou M."/>
        </authorList>
    </citation>
    <scope>NUCLEOTIDE SEQUENCE</scope>
    <source>
        <tissue evidence="1">Whole organism</tissue>
    </source>
</reference>